<dbReference type="Pfam" id="PF01364">
    <property type="entry name" value="Peptidase_C25"/>
    <property type="match status" value="1"/>
</dbReference>
<feature type="domain" description="Gingipain" evidence="1">
    <location>
        <begin position="131"/>
        <end position="419"/>
    </location>
</feature>
<proteinExistence type="predicted"/>
<name>A0A660SNX7_UNCT6</name>
<gene>
    <name evidence="2" type="ORF">DRP43_00585</name>
</gene>
<reference evidence="2 3" key="1">
    <citation type="submission" date="2018-06" db="EMBL/GenBank/DDBJ databases">
        <title>Extensive metabolic versatility and redundancy in microbially diverse, dynamic hydrothermal sediments.</title>
        <authorList>
            <person name="Dombrowski N."/>
            <person name="Teske A."/>
            <person name="Baker B.J."/>
        </authorList>
    </citation>
    <scope>NUCLEOTIDE SEQUENCE [LARGE SCALE GENOMIC DNA]</scope>
    <source>
        <strain evidence="2">B10_G13</strain>
    </source>
</reference>
<dbReference type="GO" id="GO:0006508">
    <property type="term" value="P:proteolysis"/>
    <property type="evidence" value="ECO:0007669"/>
    <property type="project" value="InterPro"/>
</dbReference>
<evidence type="ECO:0000259" key="1">
    <source>
        <dbReference type="Pfam" id="PF01364"/>
    </source>
</evidence>
<dbReference type="GO" id="GO:0008234">
    <property type="term" value="F:cysteine-type peptidase activity"/>
    <property type="evidence" value="ECO:0007669"/>
    <property type="project" value="InterPro"/>
</dbReference>
<organism evidence="2 3">
    <name type="scientific">candidate division TA06 bacterium</name>
    <dbReference type="NCBI Taxonomy" id="2250710"/>
    <lineage>
        <taxon>Bacteria</taxon>
        <taxon>Bacteria division TA06</taxon>
    </lineage>
</organism>
<dbReference type="Proteomes" id="UP000271125">
    <property type="component" value="Unassembled WGS sequence"/>
</dbReference>
<dbReference type="AlphaFoldDB" id="A0A660SNX7"/>
<evidence type="ECO:0000313" key="3">
    <source>
        <dbReference type="Proteomes" id="UP000271125"/>
    </source>
</evidence>
<dbReference type="InterPro" id="IPR001769">
    <property type="entry name" value="Gingipain"/>
</dbReference>
<evidence type="ECO:0000313" key="2">
    <source>
        <dbReference type="EMBL" id="RKX72504.1"/>
    </source>
</evidence>
<sequence length="520" mass="58851">MKIITILLAFVMATLLYGGPSKTTVTRLISPDDYKLLDYMEWKEILGDVPYCGIGKIAQISGRGGKVNLIINTDLYFKLYNYLNPDSGQFVEDIIGDGYSVSVDTMSMSSDPFAPDSLRNYLANEGCIGAILIGDLPIPWFQMMEVFYGWTPHYTTFPIDLFYMDIDGVWEDNYTHIGGNMIAGSDSIYDTHSGSLDPDIFIGRLAASPVGNDSALISAYFNRNHEYRNGDMNLFGDTALLYVDDDWAGSTNYWKSSLSAIYDSIYCVSDNETTIASDYKNRIKMNYEWISLFAHSWPGGHTFKYNNGNNYSDYYSYEIITNNPPAKFYNLFCCSNARYTESDYCAGMYIFNTSTGLEAMGSTKTGSMLEFQYYYDRLAIGECFGDAFRYWFEIMAEAWGDTSRSWFYGMTLIGDPTLVMKDTLSGIVSKKREQQEKFQIVIKQKTNQGIIFHISGSSVNRSSINIYNLAGREIYGINFEGETVEWCYKNRNGSKIPNGTYLYKVISGNQVGSGKFNIIR</sequence>
<dbReference type="EMBL" id="QNBD01000015">
    <property type="protein sequence ID" value="RKX72504.1"/>
    <property type="molecule type" value="Genomic_DNA"/>
</dbReference>
<accession>A0A660SNX7</accession>
<comment type="caution">
    <text evidence="2">The sequence shown here is derived from an EMBL/GenBank/DDBJ whole genome shotgun (WGS) entry which is preliminary data.</text>
</comment>
<protein>
    <recommendedName>
        <fullName evidence="1">Gingipain domain-containing protein</fullName>
    </recommendedName>
</protein>